<keyword evidence="4 6" id="KW-1133">Transmembrane helix</keyword>
<evidence type="ECO:0000256" key="7">
    <source>
        <dbReference type="SAM" id="MobiDB-lite"/>
    </source>
</evidence>
<evidence type="ECO:0000256" key="3">
    <source>
        <dbReference type="ARBA" id="ARBA00022692"/>
    </source>
</evidence>
<keyword evidence="3 6" id="KW-0812">Transmembrane</keyword>
<comment type="similarity">
    <text evidence="6">Belongs to the TVP38/TMEM64 family.</text>
</comment>
<accession>A0A1E3VYI0</accession>
<name>A0A1E3VYI0_9HYPH</name>
<comment type="caution">
    <text evidence="9">The sequence shown here is derived from an EMBL/GenBank/DDBJ whole genome shotgun (WGS) entry which is preliminary data.</text>
</comment>
<protein>
    <recommendedName>
        <fullName evidence="6">TVP38/TMEM64 family membrane protein</fullName>
    </recommendedName>
</protein>
<dbReference type="GO" id="GO:0005886">
    <property type="term" value="C:plasma membrane"/>
    <property type="evidence" value="ECO:0007669"/>
    <property type="project" value="UniProtKB-SubCell"/>
</dbReference>
<gene>
    <name evidence="9" type="ORF">AUC68_09245</name>
</gene>
<dbReference type="Proteomes" id="UP000094501">
    <property type="component" value="Unassembled WGS sequence"/>
</dbReference>
<evidence type="ECO:0000256" key="5">
    <source>
        <dbReference type="ARBA" id="ARBA00023136"/>
    </source>
</evidence>
<evidence type="ECO:0000256" key="2">
    <source>
        <dbReference type="ARBA" id="ARBA00022475"/>
    </source>
</evidence>
<organism evidence="9 10">
    <name type="scientific">Methyloceanibacter methanicus</name>
    <dbReference type="NCBI Taxonomy" id="1774968"/>
    <lineage>
        <taxon>Bacteria</taxon>
        <taxon>Pseudomonadati</taxon>
        <taxon>Pseudomonadota</taxon>
        <taxon>Alphaproteobacteria</taxon>
        <taxon>Hyphomicrobiales</taxon>
        <taxon>Hyphomicrobiaceae</taxon>
        <taxon>Methyloceanibacter</taxon>
    </lineage>
</organism>
<dbReference type="PANTHER" id="PTHR12677:SF59">
    <property type="entry name" value="GOLGI APPARATUS MEMBRANE PROTEIN TVP38-RELATED"/>
    <property type="match status" value="1"/>
</dbReference>
<feature type="transmembrane region" description="Helical" evidence="6">
    <location>
        <begin position="49"/>
        <end position="69"/>
    </location>
</feature>
<reference evidence="9 10" key="1">
    <citation type="journal article" date="2016" name="Environ. Microbiol.">
        <title>New Methyloceanibacter diversity from North Sea sediments includes methanotroph containing solely the soluble methane monooxygenase.</title>
        <authorList>
            <person name="Vekeman B."/>
            <person name="Kerckhof F.M."/>
            <person name="Cremers G."/>
            <person name="de Vos P."/>
            <person name="Vandamme P."/>
            <person name="Boon N."/>
            <person name="Op den Camp H.J."/>
            <person name="Heylen K."/>
        </authorList>
    </citation>
    <scope>NUCLEOTIDE SEQUENCE [LARGE SCALE GENOMIC DNA]</scope>
    <source>
        <strain evidence="9 10">R-67174</strain>
    </source>
</reference>
<keyword evidence="10" id="KW-1185">Reference proteome</keyword>
<dbReference type="PANTHER" id="PTHR12677">
    <property type="entry name" value="GOLGI APPARATUS MEMBRANE PROTEIN TVP38-RELATED"/>
    <property type="match status" value="1"/>
</dbReference>
<evidence type="ECO:0000313" key="9">
    <source>
        <dbReference type="EMBL" id="ODR98580.1"/>
    </source>
</evidence>
<evidence type="ECO:0000256" key="8">
    <source>
        <dbReference type="SAM" id="SignalP"/>
    </source>
</evidence>
<keyword evidence="8" id="KW-0732">Signal</keyword>
<proteinExistence type="inferred from homology"/>
<keyword evidence="2 6" id="KW-1003">Cell membrane</keyword>
<comment type="caution">
    <text evidence="6">Lacks conserved residue(s) required for the propagation of feature annotation.</text>
</comment>
<dbReference type="EMBL" id="LPWG01000013">
    <property type="protein sequence ID" value="ODR98580.1"/>
    <property type="molecule type" value="Genomic_DNA"/>
</dbReference>
<evidence type="ECO:0000313" key="10">
    <source>
        <dbReference type="Proteomes" id="UP000094501"/>
    </source>
</evidence>
<feature type="chain" id="PRO_5009138765" description="TVP38/TMEM64 family membrane protein" evidence="8">
    <location>
        <begin position="26"/>
        <end position="133"/>
    </location>
</feature>
<dbReference type="AlphaFoldDB" id="A0A1E3VYI0"/>
<comment type="subcellular location">
    <subcellularLocation>
        <location evidence="1 6">Cell membrane</location>
        <topology evidence="1 6">Multi-pass membrane protein</topology>
    </subcellularLocation>
</comment>
<feature type="transmembrane region" description="Helical" evidence="6">
    <location>
        <begin position="76"/>
        <end position="97"/>
    </location>
</feature>
<feature type="signal peptide" evidence="8">
    <location>
        <begin position="1"/>
        <end position="25"/>
    </location>
</feature>
<evidence type="ECO:0000256" key="4">
    <source>
        <dbReference type="ARBA" id="ARBA00022989"/>
    </source>
</evidence>
<evidence type="ECO:0000256" key="1">
    <source>
        <dbReference type="ARBA" id="ARBA00004651"/>
    </source>
</evidence>
<dbReference type="STRING" id="1774968.AUC68_09245"/>
<keyword evidence="5 6" id="KW-0472">Membrane</keyword>
<evidence type="ECO:0000256" key="6">
    <source>
        <dbReference type="RuleBase" id="RU366058"/>
    </source>
</evidence>
<sequence length="133" mass="13383">MGIARLCAVATLVLATLVLAGPAGAVTLADFDLQRNLPSLRVWGPVAIVALRLVASLVGIVPTSPLLLAAGASEGLLLGSLYVLIGAELGALAGFLVGRHLGRDFVDAAAGSTGSPKRASAAGCSTRIRRSRN</sequence>
<dbReference type="InterPro" id="IPR015414">
    <property type="entry name" value="TMEM64"/>
</dbReference>
<feature type="region of interest" description="Disordered" evidence="7">
    <location>
        <begin position="110"/>
        <end position="133"/>
    </location>
</feature>